<evidence type="ECO:0000313" key="2">
    <source>
        <dbReference type="EMBL" id="OZM73622.1"/>
    </source>
</evidence>
<comment type="caution">
    <text evidence="2">The sequence shown here is derived from an EMBL/GenBank/DDBJ whole genome shotgun (WGS) entry which is preliminary data.</text>
</comment>
<gene>
    <name evidence="2" type="ORF">CFN78_08835</name>
</gene>
<accession>A0A263D551</accession>
<sequence length="218" mass="23299">MTMTTPPNGHRTRGGTLRRLGALALATAATFAGTAVAGAGTANADTINCWDAPGEWTPDPANPTWGWGNYRWYQYEFSNPVVTPAFNVSDTRIVTNQLGEPVTATFTSQQSQTFSIDVGATMTAKLTEFLTASVSSSITRSRTTSIGVATTAPVPARTTVKGEYGVEAFDVTYDVKTYQRGQYPGLFGGITERCHDDGPDTRTTNAPTVNEGWRISAV</sequence>
<dbReference type="AlphaFoldDB" id="A0A263D551"/>
<dbReference type="Proteomes" id="UP000242444">
    <property type="component" value="Unassembled WGS sequence"/>
</dbReference>
<feature type="signal peptide" evidence="1">
    <location>
        <begin position="1"/>
        <end position="37"/>
    </location>
</feature>
<dbReference type="EMBL" id="NKYE01000004">
    <property type="protein sequence ID" value="OZM73622.1"/>
    <property type="molecule type" value="Genomic_DNA"/>
</dbReference>
<evidence type="ECO:0000313" key="3">
    <source>
        <dbReference type="Proteomes" id="UP000242444"/>
    </source>
</evidence>
<feature type="chain" id="PRO_5039168648" evidence="1">
    <location>
        <begin position="38"/>
        <end position="218"/>
    </location>
</feature>
<evidence type="ECO:0000256" key="1">
    <source>
        <dbReference type="SAM" id="SignalP"/>
    </source>
</evidence>
<organism evidence="2 3">
    <name type="scientific">Amycolatopsis antarctica</name>
    <dbReference type="NCBI Taxonomy" id="1854586"/>
    <lineage>
        <taxon>Bacteria</taxon>
        <taxon>Bacillati</taxon>
        <taxon>Actinomycetota</taxon>
        <taxon>Actinomycetes</taxon>
        <taxon>Pseudonocardiales</taxon>
        <taxon>Pseudonocardiaceae</taxon>
        <taxon>Amycolatopsis</taxon>
    </lineage>
</organism>
<keyword evidence="1" id="KW-0732">Signal</keyword>
<dbReference type="InParanoid" id="A0A263D551"/>
<protein>
    <submittedName>
        <fullName evidence="2">Uncharacterized protein</fullName>
    </submittedName>
</protein>
<proteinExistence type="predicted"/>
<keyword evidence="3" id="KW-1185">Reference proteome</keyword>
<name>A0A263D551_9PSEU</name>
<reference evidence="2 3" key="1">
    <citation type="submission" date="2017-07" db="EMBL/GenBank/DDBJ databases">
        <title>Amycolatopsis antarcticus sp. nov., isolated from the surface of an Antarcticus brown macroalga.</title>
        <authorList>
            <person name="Wang J."/>
            <person name="Leiva S."/>
            <person name="Huang J."/>
            <person name="Huang Y."/>
        </authorList>
    </citation>
    <scope>NUCLEOTIDE SEQUENCE [LARGE SCALE GENOMIC DNA]</scope>
    <source>
        <strain evidence="2 3">AU-G6</strain>
    </source>
</reference>